<feature type="compositionally biased region" description="Basic and acidic residues" evidence="1">
    <location>
        <begin position="313"/>
        <end position="331"/>
    </location>
</feature>
<reference evidence="2 3" key="1">
    <citation type="submission" date="2018-11" db="EMBL/GenBank/DDBJ databases">
        <title>Sequencing the genomes of 1000 actinobacteria strains.</title>
        <authorList>
            <person name="Klenk H.-P."/>
        </authorList>
    </citation>
    <scope>NUCLEOTIDE SEQUENCE [LARGE SCALE GENOMIC DNA]</scope>
    <source>
        <strain evidence="2 3">DSM 44781</strain>
    </source>
</reference>
<sequence length="1401" mass="147028">MRPPGPSDGRGGWSGRAEQRVVAEAGFAYGAIGADIHVFGDGTPVYVLENWRPGEAVEDAWLGELPSRMLNARWEVVGFTGRAAELAELRAWCGGGPRLGVRWLHGPGGQGKTRLAARLARELADDGWKVVTATEGPGSVLPPPGSQDLRLDGAPGLLLLVDYADRWPLSHLTWLLSNALLHDPAVPARVLMLARDTGPWPAVRAVLADHRAGTSAQELAALGDGDDPAGHRARMFTAARDGFAARYGVAVPGWMSPPPWLDGPEFGLTLAVHLAALVSVDAHLSGRRTPTDPAGLTVYLLDREHLHWARRHGDGTHRLDGDGARRSDGGSREAPWTTPPEVMNRVVFAAALTGPLAPRAGARALGGLELGLPAERVLADHASCYPPAGADRATVLEPLQPDRLAEDFAALTLPGHAADYPARDWAPGSVRTLTGDRPAPGWIRRTLLLLAAAAERWPHVADGHLFPLLRGRPGLAVEAGSPVLSALAALPGVPFDLLEAVESQLPPYQHVDLAPGAADLACVLARRRLARTGDPAQRAAIHARLANALAGAGRYRENLDALTEAVELYRPLAQADPATFERPLAFVLSNLATRLARYGERQTSLAFALEAVDTARRLGLMEPTATGTGGGALLVNLASRLRVAGRTAEALEADHEALGIFWRMSRTRSSEAEGLSHLSACLNNIAMLLPRGYLGGRAALAALEQAVVLDRRLAAGNPARYEAALAGALRMLAEWLVQHYELAEAIIRAAPDSPGLHQPVAAGWRQRAVALAGEAVDVDRRLLTGTPAVMELQLAESLRVLSRALAAAGQPEEAAVALAESAALRERLAEPESARPVDVAEPPEPVDHRRETMAAARTGVTLCAYLASVDPEAHRPLLAEALEHVGAVAPYDRAGLADREAAVPLWQELVDADLAAYGPSLVGALGVIRMVRRTLGTDAEDERAGAEQERLAARIAAAEQEQRRRRLAPRLPWGPAGEIDAEARRLTEAGDDAGLWALALSVPVADGARLARALAGRWQPPGPAARALAERLAAADPAVPARRSPAAPDRELPVLGGSADGVGFAHGRPALAVNGLQPDGRWALRGFDAGSGRLRVLHRGAGPYGWEAVACLGPRRVVAVLDLPEPPHQVLALLDGGAGEQLAEGNALRGARVAATADGYVVGLARMRGILVGTGGEPPVAVDLAGTGLSRCDRLAVDQTGTRVALTDGRRTVLVGLPEGRAIAAAETGGAAEAVLLGPDLLVTAGAGGGLRRWERHGGQLRETGAVDTPVLHPLFAVPSWRVVGGWALGRPHFHDTGTLDPVPEPPLTAGLSEPVTAWKASADGRYVVHGGSPVGAGPGSAPRTLLHDLHHPAAWLARPAAAVTADDLPVLAALAGRAERRLRPLLGLLHDVAAHRLAGG</sequence>
<dbReference type="SUPFAM" id="SSF52540">
    <property type="entry name" value="P-loop containing nucleoside triphosphate hydrolases"/>
    <property type="match status" value="1"/>
</dbReference>
<dbReference type="Proteomes" id="UP000266906">
    <property type="component" value="Unassembled WGS sequence"/>
</dbReference>
<gene>
    <name evidence="2" type="ORF">EDD38_3969</name>
</gene>
<evidence type="ECO:0000313" key="3">
    <source>
        <dbReference type="Proteomes" id="UP000266906"/>
    </source>
</evidence>
<feature type="region of interest" description="Disordered" evidence="1">
    <location>
        <begin position="313"/>
        <end position="338"/>
    </location>
</feature>
<proteinExistence type="predicted"/>
<dbReference type="InterPro" id="IPR027417">
    <property type="entry name" value="P-loop_NTPase"/>
</dbReference>
<evidence type="ECO:0008006" key="4">
    <source>
        <dbReference type="Google" id="ProtNLM"/>
    </source>
</evidence>
<evidence type="ECO:0000256" key="1">
    <source>
        <dbReference type="SAM" id="MobiDB-lite"/>
    </source>
</evidence>
<dbReference type="EMBL" id="RKQG01000001">
    <property type="protein sequence ID" value="RPE35615.1"/>
    <property type="molecule type" value="Genomic_DNA"/>
</dbReference>
<protein>
    <recommendedName>
        <fullName evidence="4">Tetratricopeptide repeat protein</fullName>
    </recommendedName>
</protein>
<dbReference type="InterPro" id="IPR011990">
    <property type="entry name" value="TPR-like_helical_dom_sf"/>
</dbReference>
<keyword evidence="3" id="KW-1185">Reference proteome</keyword>
<name>A0A3N4RXZ1_9ACTN</name>
<accession>A0A3N4RXZ1</accession>
<dbReference type="RefSeq" id="WP_162871620.1">
    <property type="nucleotide sequence ID" value="NZ_RKQG01000001.1"/>
</dbReference>
<comment type="caution">
    <text evidence="2">The sequence shown here is derived from an EMBL/GenBank/DDBJ whole genome shotgun (WGS) entry which is preliminary data.</text>
</comment>
<dbReference type="Gene3D" id="1.25.40.10">
    <property type="entry name" value="Tetratricopeptide repeat domain"/>
    <property type="match status" value="1"/>
</dbReference>
<organism evidence="2 3">
    <name type="scientific">Kitasatospora cineracea</name>
    <dbReference type="NCBI Taxonomy" id="88074"/>
    <lineage>
        <taxon>Bacteria</taxon>
        <taxon>Bacillati</taxon>
        <taxon>Actinomycetota</taxon>
        <taxon>Actinomycetes</taxon>
        <taxon>Kitasatosporales</taxon>
        <taxon>Streptomycetaceae</taxon>
        <taxon>Kitasatospora</taxon>
    </lineage>
</organism>
<evidence type="ECO:0000313" key="2">
    <source>
        <dbReference type="EMBL" id="RPE35615.1"/>
    </source>
</evidence>
<dbReference type="SUPFAM" id="SSF48452">
    <property type="entry name" value="TPR-like"/>
    <property type="match status" value="1"/>
</dbReference>